<keyword evidence="5" id="KW-1185">Reference proteome</keyword>
<dbReference type="GO" id="GO:0016787">
    <property type="term" value="F:hydrolase activity"/>
    <property type="evidence" value="ECO:0007669"/>
    <property type="project" value="UniProtKB-KW"/>
</dbReference>
<dbReference type="EMBL" id="RAPY01000001">
    <property type="protein sequence ID" value="RKE57447.1"/>
    <property type="molecule type" value="Genomic_DNA"/>
</dbReference>
<dbReference type="InterPro" id="IPR029132">
    <property type="entry name" value="CBAH/NAAA_C"/>
</dbReference>
<accession>A0A420BL67</accession>
<dbReference type="InterPro" id="IPR052193">
    <property type="entry name" value="Peptidase_C59"/>
</dbReference>
<comment type="caution">
    <text evidence="4">The sequence shown here is derived from an EMBL/GenBank/DDBJ whole genome shotgun (WGS) entry which is preliminary data.</text>
</comment>
<name>A0A420BL67_SPHD1</name>
<dbReference type="PANTHER" id="PTHR35527">
    <property type="entry name" value="CHOLOYLGLYCINE HYDROLASE"/>
    <property type="match status" value="1"/>
</dbReference>
<evidence type="ECO:0000256" key="2">
    <source>
        <dbReference type="ARBA" id="ARBA00022801"/>
    </source>
</evidence>
<dbReference type="PANTHER" id="PTHR35527:SF2">
    <property type="entry name" value="HYDROLASE"/>
    <property type="match status" value="1"/>
</dbReference>
<dbReference type="AlphaFoldDB" id="A0A420BL67"/>
<dbReference type="InterPro" id="IPR029055">
    <property type="entry name" value="Ntn_hydrolases_N"/>
</dbReference>
<dbReference type="Gene3D" id="3.60.60.10">
    <property type="entry name" value="Penicillin V Acylase, Chain A"/>
    <property type="match status" value="1"/>
</dbReference>
<dbReference type="Proteomes" id="UP000286246">
    <property type="component" value="Unassembled WGS sequence"/>
</dbReference>
<feature type="domain" description="Choloylglycine hydrolase/NAAA C-terminal" evidence="3">
    <location>
        <begin position="33"/>
        <end position="322"/>
    </location>
</feature>
<keyword evidence="2" id="KW-0378">Hydrolase</keyword>
<sequence length="357" mass="39651">MVFFYHDVNNYLMKYLFSIILIMVLLHGETDACTRVVYKGPGQTVITARSMDWKDDIAANIWVFPRGMQRSGEVGPQSLTWTSQYGSVIASAWDIATVDGLNEKGLVANVLWLVESTYPKFDPAGTKKGVAISAWAQYVLDNFATVAEAVRVLQDEPFVIVSDYIPGTEKFTTVHLSLSDATGDNAIFEYINGKLVIHHNAAYTVMTNSPVFEEQLALNRYWQGIPGTIMLPGTNRAADRFVRASYYINAIPQTEDTRTAVASVFSVIRNCSVPFGISSETEPNISSTRWRSVADQKNKVYYFENVLTPGTLWVDLTKFDLKKGSPAMKLDLKQGIAINGISNGLFKSANAFKFMGI</sequence>
<organism evidence="4 5">
    <name type="scientific">Sphingobacterium detergens</name>
    <dbReference type="NCBI Taxonomy" id="1145106"/>
    <lineage>
        <taxon>Bacteria</taxon>
        <taxon>Pseudomonadati</taxon>
        <taxon>Bacteroidota</taxon>
        <taxon>Sphingobacteriia</taxon>
        <taxon>Sphingobacteriales</taxon>
        <taxon>Sphingobacteriaceae</taxon>
        <taxon>Sphingobacterium</taxon>
    </lineage>
</organism>
<dbReference type="CDD" id="cd01902">
    <property type="entry name" value="Ntn_CGH"/>
    <property type="match status" value="1"/>
</dbReference>
<evidence type="ECO:0000313" key="5">
    <source>
        <dbReference type="Proteomes" id="UP000286246"/>
    </source>
</evidence>
<proteinExistence type="inferred from homology"/>
<reference evidence="4 5" key="1">
    <citation type="submission" date="2018-09" db="EMBL/GenBank/DDBJ databases">
        <title>Genomic Encyclopedia of Type Strains, Phase III (KMG-III): the genomes of soil and plant-associated and newly described type strains.</title>
        <authorList>
            <person name="Whitman W."/>
        </authorList>
    </citation>
    <scope>NUCLEOTIDE SEQUENCE [LARGE SCALE GENOMIC DNA]</scope>
    <source>
        <strain evidence="4 5">CECT 7938</strain>
    </source>
</reference>
<evidence type="ECO:0000259" key="3">
    <source>
        <dbReference type="Pfam" id="PF02275"/>
    </source>
</evidence>
<evidence type="ECO:0000256" key="1">
    <source>
        <dbReference type="ARBA" id="ARBA00006625"/>
    </source>
</evidence>
<comment type="similarity">
    <text evidence="1">Belongs to the peptidase C59 family.</text>
</comment>
<dbReference type="Pfam" id="PF02275">
    <property type="entry name" value="CBAH"/>
    <property type="match status" value="1"/>
</dbReference>
<gene>
    <name evidence="4" type="ORF">DFQ12_2335</name>
</gene>
<dbReference type="SUPFAM" id="SSF56235">
    <property type="entry name" value="N-terminal nucleophile aminohydrolases (Ntn hydrolases)"/>
    <property type="match status" value="1"/>
</dbReference>
<evidence type="ECO:0000313" key="4">
    <source>
        <dbReference type="EMBL" id="RKE57447.1"/>
    </source>
</evidence>
<protein>
    <submittedName>
        <fullName evidence="4">Penicillin amidase</fullName>
    </submittedName>
</protein>